<dbReference type="Proteomes" id="UP000045706">
    <property type="component" value="Unassembled WGS sequence"/>
</dbReference>
<feature type="compositionally biased region" description="Polar residues" evidence="1">
    <location>
        <begin position="78"/>
        <end position="91"/>
    </location>
</feature>
<sequence>MAVSGFSTTPNEAPPRSLAPPSDQPIPITNGQKLNTIAALSSSPRQYPNDLASPIVEGDETGTDSPNDHEPVTPVSVRYSQEFTTLPTPDKQSFHHHHPTTPLVTATTPSPDLTTSAAGTPRSPTKQPVADQDLVATSLSRRPTGASTSSFKRSMSNLFKRSNSNTTGPKPDMKEAKGFHLPNFEG</sequence>
<protein>
    <submittedName>
        <fullName evidence="2">Uncharacterized protein</fullName>
    </submittedName>
</protein>
<gene>
    <name evidence="2" type="ORF">BN1723_014721</name>
</gene>
<accession>A0A0G4MFR4</accession>
<feature type="compositionally biased region" description="Polar residues" evidence="1">
    <location>
        <begin position="135"/>
        <end position="168"/>
    </location>
</feature>
<dbReference type="EMBL" id="CVQI01025446">
    <property type="protein sequence ID" value="CRK33118.1"/>
    <property type="molecule type" value="Genomic_DNA"/>
</dbReference>
<dbReference type="AlphaFoldDB" id="A0A0G4MFR4"/>
<feature type="compositionally biased region" description="Polar residues" evidence="1">
    <location>
        <begin position="102"/>
        <end position="126"/>
    </location>
</feature>
<name>A0A0G4MFR4_VERLO</name>
<feature type="compositionally biased region" description="Polar residues" evidence="1">
    <location>
        <begin position="1"/>
        <end position="11"/>
    </location>
</feature>
<feature type="region of interest" description="Disordered" evidence="1">
    <location>
        <begin position="1"/>
        <end position="186"/>
    </location>
</feature>
<feature type="non-terminal residue" evidence="2">
    <location>
        <position position="186"/>
    </location>
</feature>
<evidence type="ECO:0000313" key="2">
    <source>
        <dbReference type="EMBL" id="CRK33118.1"/>
    </source>
</evidence>
<organism evidence="2 3">
    <name type="scientific">Verticillium longisporum</name>
    <name type="common">Verticillium dahliae var. longisporum</name>
    <dbReference type="NCBI Taxonomy" id="100787"/>
    <lineage>
        <taxon>Eukaryota</taxon>
        <taxon>Fungi</taxon>
        <taxon>Dikarya</taxon>
        <taxon>Ascomycota</taxon>
        <taxon>Pezizomycotina</taxon>
        <taxon>Sordariomycetes</taxon>
        <taxon>Hypocreomycetidae</taxon>
        <taxon>Glomerellales</taxon>
        <taxon>Plectosphaerellaceae</taxon>
        <taxon>Verticillium</taxon>
    </lineage>
</organism>
<evidence type="ECO:0000256" key="1">
    <source>
        <dbReference type="SAM" id="MobiDB-lite"/>
    </source>
</evidence>
<feature type="compositionally biased region" description="Polar residues" evidence="1">
    <location>
        <begin position="27"/>
        <end position="46"/>
    </location>
</feature>
<reference evidence="3" key="1">
    <citation type="submission" date="2015-05" db="EMBL/GenBank/DDBJ databases">
        <authorList>
            <person name="Fogelqvist Johan"/>
        </authorList>
    </citation>
    <scope>NUCLEOTIDE SEQUENCE [LARGE SCALE GENOMIC DNA]</scope>
</reference>
<evidence type="ECO:0000313" key="3">
    <source>
        <dbReference type="Proteomes" id="UP000045706"/>
    </source>
</evidence>
<proteinExistence type="predicted"/>